<name>A0ABQ0CXT2_9HYPO</name>
<feature type="domain" description="DUF4470" evidence="2">
    <location>
        <begin position="195"/>
        <end position="263"/>
    </location>
</feature>
<protein>
    <recommendedName>
        <fullName evidence="2">DUF4470 domain-containing protein</fullName>
    </recommendedName>
</protein>
<evidence type="ECO:0000313" key="3">
    <source>
        <dbReference type="EMBL" id="GAB0138269.1"/>
    </source>
</evidence>
<dbReference type="InterPro" id="IPR019734">
    <property type="entry name" value="TPR_rpt"/>
</dbReference>
<dbReference type="SUPFAM" id="SSF48452">
    <property type="entry name" value="TPR-like"/>
    <property type="match status" value="1"/>
</dbReference>
<dbReference type="EMBL" id="BAAFGZ010000386">
    <property type="protein sequence ID" value="GAB0138269.1"/>
    <property type="molecule type" value="Genomic_DNA"/>
</dbReference>
<keyword evidence="4" id="KW-1185">Reference proteome</keyword>
<evidence type="ECO:0000256" key="1">
    <source>
        <dbReference type="PROSITE-ProRule" id="PRU00339"/>
    </source>
</evidence>
<reference evidence="4" key="1">
    <citation type="submission" date="2024-06" db="EMBL/GenBank/DDBJ databases">
        <title>Draft Genome Sequences of Epichloe bromicola Strains Isolated from Elymus ciliaris.</title>
        <authorList>
            <consortium name="Epichloe bromicola genome sequencing consortium"/>
            <person name="Miura A."/>
            <person name="Imano S."/>
            <person name="Ashida A."/>
            <person name="Sato I."/>
            <person name="Chiba S."/>
            <person name="Tanaka A."/>
            <person name="Camagna M."/>
            <person name="Takemoto D."/>
        </authorList>
    </citation>
    <scope>NUCLEOTIDE SEQUENCE [LARGE SCALE GENOMIC DNA]</scope>
    <source>
        <strain evidence="4">DP</strain>
    </source>
</reference>
<evidence type="ECO:0000259" key="2">
    <source>
        <dbReference type="Pfam" id="PF14737"/>
    </source>
</evidence>
<accession>A0ABQ0CXT2</accession>
<organism evidence="3 4">
    <name type="scientific">Epichloe bromicola</name>
    <dbReference type="NCBI Taxonomy" id="79588"/>
    <lineage>
        <taxon>Eukaryota</taxon>
        <taxon>Fungi</taxon>
        <taxon>Dikarya</taxon>
        <taxon>Ascomycota</taxon>
        <taxon>Pezizomycotina</taxon>
        <taxon>Sordariomycetes</taxon>
        <taxon>Hypocreomycetidae</taxon>
        <taxon>Hypocreales</taxon>
        <taxon>Clavicipitaceae</taxon>
        <taxon>Epichloe</taxon>
    </lineage>
</organism>
<dbReference type="Proteomes" id="UP001562357">
    <property type="component" value="Unassembled WGS sequence"/>
</dbReference>
<comment type="caution">
    <text evidence="3">The sequence shown here is derived from an EMBL/GenBank/DDBJ whole genome shotgun (WGS) entry which is preliminary data.</text>
</comment>
<dbReference type="Gene3D" id="1.25.40.10">
    <property type="entry name" value="Tetratricopeptide repeat domain"/>
    <property type="match status" value="1"/>
</dbReference>
<sequence>MNTTSTTSTTSTISTTSAQQVGADAAAEARALGNDLYRAGNLTQAEEAYKKAALLAPQDASPISNLSAVKYEMGDYRAAIAYIQKAISLAVSGTDNDEAKKDKLYSRMAKFYLHLLDLHSAEEAISVIGDGHVRAELHESAESIKALSGESPDEALLRGHVLDRLPRYKPWLTSNLEYFCVGHDGLDFLTEQFGTKGAGRPDISFLFAGSGDGRNVFSAIMGLMLREDATEPCFGNLHFTLVDLKPAALAKVLIFFDMMIRGETEVARGDPRGDDCFLDMAYLFSCQIIPPWVEARLQTSISELIKRLEGKGDVLEFVFVPENDRKTLARVLRQWQHPWPGLSNAREVRKFVRPRQHSDRLRAEAFFGKRDRGDKSEKADFENLTVVLPPAAVAERRETSLVKPLADYRSTGNIKGLRQYIRSNWRVNNTLIDYDFADEVRQQGETDFSAIEFDPLEVTVSMGAAPPRWEGDSSSLEKLALVFRGFSTSTFSFSIEGRLVVELIIGEVADIMERIRYKMLHHRLSPPKGSSMLDPTLFPRTFDYVHMSNIPDYIGGHLTSFLAGRPLLKEDQPSSLRFVNLLNPPEFPDHETFQSEYMLMYDMQHIRRHFLVTRRPSELTSRDLPQRFKTSLTPFTLMPFAFEGYMIWDRMPNSKMSFEQLLPKPEFEKWIYAHLFKICLPYPRPIHSDQPVNAPLNLAALIRLAIAMFEVGYPAHWLLRILSRICTGVMTTSARPPTKRVSDPVDVVAKRPAREMTVQPWVPEFTTLLSIWRRLLPFGTDSLGGTLVPLASIAKYSISFPTVRTENDRLPHFMLPGKQRTPEFGHPISRGIP</sequence>
<evidence type="ECO:0000313" key="4">
    <source>
        <dbReference type="Proteomes" id="UP001562357"/>
    </source>
</evidence>
<gene>
    <name evidence="3" type="primary">g6506</name>
    <name evidence="3" type="ORF">EsDP_00006506</name>
</gene>
<keyword evidence="1" id="KW-0802">TPR repeat</keyword>
<feature type="repeat" description="TPR" evidence="1">
    <location>
        <begin position="26"/>
        <end position="59"/>
    </location>
</feature>
<dbReference type="SMART" id="SM00028">
    <property type="entry name" value="TPR"/>
    <property type="match status" value="2"/>
</dbReference>
<dbReference type="InterPro" id="IPR027974">
    <property type="entry name" value="DUF4470"/>
</dbReference>
<dbReference type="Pfam" id="PF14737">
    <property type="entry name" value="DUF4470"/>
    <property type="match status" value="1"/>
</dbReference>
<dbReference type="InterPro" id="IPR011990">
    <property type="entry name" value="TPR-like_helical_dom_sf"/>
</dbReference>
<proteinExistence type="predicted"/>
<dbReference type="PROSITE" id="PS50005">
    <property type="entry name" value="TPR"/>
    <property type="match status" value="1"/>
</dbReference>